<proteinExistence type="predicted"/>
<reference evidence="1 2" key="1">
    <citation type="submission" date="2018-06" db="EMBL/GenBank/DDBJ databases">
        <title>Genome analysis of cellulolytic fungus Trichoderma lentiforme CFAM-422.</title>
        <authorList>
            <person name="Steindorff A.S."/>
            <person name="Formighieri E.F."/>
            <person name="Midorikawa G.E.O."/>
            <person name="Tamietti M.S."/>
            <person name="Ramos E.Z."/>
            <person name="Silva A.S."/>
            <person name="Bon E.P.S."/>
            <person name="Mendes T.D."/>
            <person name="Damaso M.C.T."/>
            <person name="Favaro L.C.L."/>
        </authorList>
    </citation>
    <scope>NUCLEOTIDE SEQUENCE [LARGE SCALE GENOMIC DNA]</scope>
    <source>
        <strain evidence="1 2">CFAM-422</strain>
    </source>
</reference>
<evidence type="ECO:0000313" key="1">
    <source>
        <dbReference type="EMBL" id="KAF3071526.1"/>
    </source>
</evidence>
<dbReference type="Proteomes" id="UP000801864">
    <property type="component" value="Unassembled WGS sequence"/>
</dbReference>
<accession>A0A9P4XD16</accession>
<name>A0A9P4XD16_9HYPO</name>
<dbReference type="AlphaFoldDB" id="A0A9P4XD16"/>
<dbReference type="EMBL" id="QLNT01000010">
    <property type="protein sequence ID" value="KAF3071526.1"/>
    <property type="molecule type" value="Genomic_DNA"/>
</dbReference>
<gene>
    <name evidence="1" type="ORF">CFAM422_006332</name>
</gene>
<keyword evidence="2" id="KW-1185">Reference proteome</keyword>
<evidence type="ECO:0000313" key="2">
    <source>
        <dbReference type="Proteomes" id="UP000801864"/>
    </source>
</evidence>
<sequence length="146" mass="16749">MIKITLAGQCAQNTGRWHIPPQQTRETFSSFFVGAEELVGKYTPGEKKILRLVDDSDNGDNNSDVHQQTMNSGWENFSCREEMIMIEGKGKNREVERRGRGRRSEGLVQQNAGQSDLMRYVWVASQLVRARLLRRGCVVRPLRFVH</sequence>
<protein>
    <submittedName>
        <fullName evidence="1">Uncharacterized protein</fullName>
    </submittedName>
</protein>
<comment type="caution">
    <text evidence="1">The sequence shown here is derived from an EMBL/GenBank/DDBJ whole genome shotgun (WGS) entry which is preliminary data.</text>
</comment>
<organism evidence="1 2">
    <name type="scientific">Trichoderma lentiforme</name>
    <dbReference type="NCBI Taxonomy" id="1567552"/>
    <lineage>
        <taxon>Eukaryota</taxon>
        <taxon>Fungi</taxon>
        <taxon>Dikarya</taxon>
        <taxon>Ascomycota</taxon>
        <taxon>Pezizomycotina</taxon>
        <taxon>Sordariomycetes</taxon>
        <taxon>Hypocreomycetidae</taxon>
        <taxon>Hypocreales</taxon>
        <taxon>Hypocreaceae</taxon>
        <taxon>Trichoderma</taxon>
    </lineage>
</organism>